<reference evidence="1" key="1">
    <citation type="journal article" date="2021" name="Proc. Natl. Acad. Sci. U.S.A.">
        <title>A Catalog of Tens of Thousands of Viruses from Human Metagenomes Reveals Hidden Associations with Chronic Diseases.</title>
        <authorList>
            <person name="Tisza M.J."/>
            <person name="Buck C.B."/>
        </authorList>
    </citation>
    <scope>NUCLEOTIDE SEQUENCE</scope>
    <source>
        <strain evidence="1">Ct1yA16</strain>
    </source>
</reference>
<keyword evidence="1" id="KW-0251">Elongation factor</keyword>
<organism evidence="1">
    <name type="scientific">Siphoviridae sp. ct1yA16</name>
    <dbReference type="NCBI Taxonomy" id="2827767"/>
    <lineage>
        <taxon>Viruses</taxon>
        <taxon>Duplodnaviria</taxon>
        <taxon>Heunggongvirae</taxon>
        <taxon>Uroviricota</taxon>
        <taxon>Caudoviricetes</taxon>
    </lineage>
</organism>
<dbReference type="EMBL" id="BK032816">
    <property type="protein sequence ID" value="DAF61734.1"/>
    <property type="molecule type" value="Genomic_DNA"/>
</dbReference>
<sequence length="100" mass="11708">MIKNRINELILREKPEKQIKYSESAGIARHLSNTPKTKLYEYYVCDNCGCEIKVEKKWEDKKGGLLMIPKTLSKKNKTFCIAVCSKCLNKVLKEFEDEKY</sequence>
<keyword evidence="1" id="KW-0648">Protein biosynthesis</keyword>
<accession>A0A8S5TEN4</accession>
<name>A0A8S5TEN4_9CAUD</name>
<evidence type="ECO:0000313" key="1">
    <source>
        <dbReference type="EMBL" id="DAF61734.1"/>
    </source>
</evidence>
<proteinExistence type="predicted"/>
<protein>
    <submittedName>
        <fullName evidence="1">Transcription elongation factor Elf1 like</fullName>
    </submittedName>
</protein>